<proteinExistence type="predicted"/>
<accession>A0ABD2C513</accession>
<reference evidence="1 2" key="1">
    <citation type="journal article" date="2024" name="Ann. Entomol. Soc. Am.">
        <title>Genomic analyses of the southern and eastern yellowjacket wasps (Hymenoptera: Vespidae) reveal evolutionary signatures of social life.</title>
        <authorList>
            <person name="Catto M.A."/>
            <person name="Caine P.B."/>
            <person name="Orr S.E."/>
            <person name="Hunt B.G."/>
            <person name="Goodisman M.A.D."/>
        </authorList>
    </citation>
    <scope>NUCLEOTIDE SEQUENCE [LARGE SCALE GENOMIC DNA]</scope>
    <source>
        <strain evidence="1">232</strain>
        <tissue evidence="1">Head and thorax</tissue>
    </source>
</reference>
<dbReference type="EMBL" id="JAYRBN010000061">
    <property type="protein sequence ID" value="KAL2739945.1"/>
    <property type="molecule type" value="Genomic_DNA"/>
</dbReference>
<organism evidence="1 2">
    <name type="scientific">Vespula maculifrons</name>
    <name type="common">Eastern yellow jacket</name>
    <name type="synonym">Wasp</name>
    <dbReference type="NCBI Taxonomy" id="7453"/>
    <lineage>
        <taxon>Eukaryota</taxon>
        <taxon>Metazoa</taxon>
        <taxon>Ecdysozoa</taxon>
        <taxon>Arthropoda</taxon>
        <taxon>Hexapoda</taxon>
        <taxon>Insecta</taxon>
        <taxon>Pterygota</taxon>
        <taxon>Neoptera</taxon>
        <taxon>Endopterygota</taxon>
        <taxon>Hymenoptera</taxon>
        <taxon>Apocrita</taxon>
        <taxon>Aculeata</taxon>
        <taxon>Vespoidea</taxon>
        <taxon>Vespidae</taxon>
        <taxon>Vespinae</taxon>
        <taxon>Vespula</taxon>
    </lineage>
</organism>
<evidence type="ECO:0000313" key="2">
    <source>
        <dbReference type="Proteomes" id="UP001607303"/>
    </source>
</evidence>
<dbReference type="AlphaFoldDB" id="A0ABD2C513"/>
<keyword evidence="2" id="KW-1185">Reference proteome</keyword>
<sequence length="83" mass="10131">MAECPYPNYYSPIDFYNCIGESDDQRTHYRPIDASQLFFKLDKMMLQRQWDRNERRMFIRRLVDAIDSNTKERDFPIFGPQND</sequence>
<evidence type="ECO:0000313" key="1">
    <source>
        <dbReference type="EMBL" id="KAL2739945.1"/>
    </source>
</evidence>
<gene>
    <name evidence="1" type="ORF">V1477_011334</name>
</gene>
<name>A0ABD2C513_VESMC</name>
<protein>
    <submittedName>
        <fullName evidence="1">Uncharacterized protein</fullName>
    </submittedName>
</protein>
<comment type="caution">
    <text evidence="1">The sequence shown here is derived from an EMBL/GenBank/DDBJ whole genome shotgun (WGS) entry which is preliminary data.</text>
</comment>
<dbReference type="Proteomes" id="UP001607303">
    <property type="component" value="Unassembled WGS sequence"/>
</dbReference>